<evidence type="ECO:0000256" key="4">
    <source>
        <dbReference type="ARBA" id="ARBA00022692"/>
    </source>
</evidence>
<dbReference type="NCBIfam" id="TIGR01100">
    <property type="entry name" value="V_ATP_synt_C"/>
    <property type="match status" value="1"/>
</dbReference>
<evidence type="ECO:0000256" key="1">
    <source>
        <dbReference type="ARBA" id="ARBA00004128"/>
    </source>
</evidence>
<evidence type="ECO:0000256" key="3">
    <source>
        <dbReference type="ARBA" id="ARBA00022448"/>
    </source>
</evidence>
<feature type="transmembrane region" description="Helical" evidence="11">
    <location>
        <begin position="12"/>
        <end position="31"/>
    </location>
</feature>
<sequence length="159" mass="16331">MSPTLATTDMLVVFVSLKMVFSSVGAGYGTFRSGLGISGMGTFRPELMLKSLIPVIMAGIISVYGLVIGVLLAGAITPTGYSLFTGLVHLGAGLCVGLTGMAAGYAIGVVGDVCVRGFAYQPRLYVAMVLVLIFAEVLGLYGLIVGLILNTATARAKCT</sequence>
<evidence type="ECO:0000313" key="13">
    <source>
        <dbReference type="EMBL" id="KAG0267794.1"/>
    </source>
</evidence>
<proteinExistence type="inferred from homology"/>
<keyword evidence="11" id="KW-0926">Vacuole</keyword>
<reference evidence="13" key="1">
    <citation type="journal article" date="2020" name="Fungal Divers.">
        <title>Resolving the Mortierellaceae phylogeny through synthesis of multi-gene phylogenetics and phylogenomics.</title>
        <authorList>
            <person name="Vandepol N."/>
            <person name="Liber J."/>
            <person name="Desiro A."/>
            <person name="Na H."/>
            <person name="Kennedy M."/>
            <person name="Barry K."/>
            <person name="Grigoriev I.V."/>
            <person name="Miller A.N."/>
            <person name="O'Donnell K."/>
            <person name="Stajich J.E."/>
            <person name="Bonito G."/>
        </authorList>
    </citation>
    <scope>NUCLEOTIDE SEQUENCE</scope>
    <source>
        <strain evidence="13">BC1065</strain>
    </source>
</reference>
<comment type="function">
    <text evidence="11">Proton-conducting pore forming of the V0 complex of vacuolar(H+)-ATPase (V-ATPase), a multisubunit enzyme composed of a peripheral complex (V1) that hydrolyzes ATP and a membrane integral complex (V0) that translocates protons. V-ATPase is responsible for acidifying and maintaining the pH of intracellular compartments.</text>
</comment>
<comment type="subcellular location">
    <subcellularLocation>
        <location evidence="1 11">Vacuole membrane</location>
        <topology evidence="1 11">Multi-pass membrane protein</topology>
    </subcellularLocation>
</comment>
<feature type="transmembrane region" description="Helical" evidence="11">
    <location>
        <begin position="125"/>
        <end position="149"/>
    </location>
</feature>
<evidence type="ECO:0000256" key="11">
    <source>
        <dbReference type="RuleBase" id="RU363060"/>
    </source>
</evidence>
<dbReference type="FunFam" id="1.20.120.610:FF:000001">
    <property type="entry name" value="V-type proton ATPase proteolipid subunit"/>
    <property type="match status" value="1"/>
</dbReference>
<evidence type="ECO:0000256" key="10">
    <source>
        <dbReference type="ARBA" id="ARBA00046480"/>
    </source>
</evidence>
<keyword evidence="4 11" id="KW-0812">Transmembrane</keyword>
<feature type="domain" description="V-ATPase proteolipid subunit C-like" evidence="12">
    <location>
        <begin position="17"/>
        <end position="72"/>
    </location>
</feature>
<dbReference type="GO" id="GO:0005774">
    <property type="term" value="C:vacuolar membrane"/>
    <property type="evidence" value="ECO:0007669"/>
    <property type="project" value="UniProtKB-SubCell"/>
</dbReference>
<evidence type="ECO:0000256" key="5">
    <source>
        <dbReference type="ARBA" id="ARBA00022781"/>
    </source>
</evidence>
<dbReference type="PRINTS" id="PR00122">
    <property type="entry name" value="VACATPASE"/>
</dbReference>
<keyword evidence="3 11" id="KW-0813">Transport</keyword>
<evidence type="ECO:0000313" key="14">
    <source>
        <dbReference type="Proteomes" id="UP000807716"/>
    </source>
</evidence>
<evidence type="ECO:0000256" key="2">
    <source>
        <dbReference type="ARBA" id="ARBA00007296"/>
    </source>
</evidence>
<dbReference type="InterPro" id="IPR000245">
    <property type="entry name" value="ATPase_proteolipid_csu"/>
</dbReference>
<protein>
    <recommendedName>
        <fullName evidence="11">V-type proton ATPase proteolipid subunit</fullName>
    </recommendedName>
</protein>
<keyword evidence="8 11" id="KW-0472">Membrane</keyword>
<dbReference type="EMBL" id="JAAAJB010000068">
    <property type="protein sequence ID" value="KAG0267794.1"/>
    <property type="molecule type" value="Genomic_DNA"/>
</dbReference>
<feature type="domain" description="V-ATPase proteolipid subunit C-like" evidence="12">
    <location>
        <begin position="90"/>
        <end position="149"/>
    </location>
</feature>
<keyword evidence="5 11" id="KW-0375">Hydrogen ion transport</keyword>
<dbReference type="AlphaFoldDB" id="A0A9P6QG18"/>
<dbReference type="Gene3D" id="1.20.120.610">
    <property type="entry name" value="lithium bound rotor ring of v- atpase"/>
    <property type="match status" value="1"/>
</dbReference>
<dbReference type="InterPro" id="IPR011555">
    <property type="entry name" value="ATPase_proteolipid_su_C_euk"/>
</dbReference>
<dbReference type="SUPFAM" id="SSF81333">
    <property type="entry name" value="F1F0 ATP synthase subunit C"/>
    <property type="match status" value="1"/>
</dbReference>
<dbReference type="GO" id="GO:0033179">
    <property type="term" value="C:proton-transporting V-type ATPase, V0 domain"/>
    <property type="evidence" value="ECO:0007669"/>
    <property type="project" value="InterPro"/>
</dbReference>
<feature type="transmembrane region" description="Helical" evidence="11">
    <location>
        <begin position="52"/>
        <end position="76"/>
    </location>
</feature>
<dbReference type="Proteomes" id="UP000807716">
    <property type="component" value="Unassembled WGS sequence"/>
</dbReference>
<evidence type="ECO:0000256" key="8">
    <source>
        <dbReference type="ARBA" id="ARBA00023136"/>
    </source>
</evidence>
<keyword evidence="6 11" id="KW-1133">Transmembrane helix</keyword>
<gene>
    <name evidence="13" type="primary">VMA11</name>
    <name evidence="13" type="ORF">DFQ27_008183</name>
</gene>
<dbReference type="PANTHER" id="PTHR10263">
    <property type="entry name" value="V-TYPE PROTON ATPASE PROTEOLIPID SUBUNIT"/>
    <property type="match status" value="1"/>
</dbReference>
<dbReference type="OrthoDB" id="1744869at2759"/>
<organism evidence="13 14">
    <name type="scientific">Actinomortierella ambigua</name>
    <dbReference type="NCBI Taxonomy" id="1343610"/>
    <lineage>
        <taxon>Eukaryota</taxon>
        <taxon>Fungi</taxon>
        <taxon>Fungi incertae sedis</taxon>
        <taxon>Mucoromycota</taxon>
        <taxon>Mortierellomycotina</taxon>
        <taxon>Mortierellomycetes</taxon>
        <taxon>Mortierellales</taxon>
        <taxon>Mortierellaceae</taxon>
        <taxon>Actinomortierella</taxon>
    </lineage>
</organism>
<dbReference type="Pfam" id="PF00137">
    <property type="entry name" value="ATP-synt_C"/>
    <property type="match status" value="2"/>
</dbReference>
<evidence type="ECO:0000256" key="6">
    <source>
        <dbReference type="ARBA" id="ARBA00022989"/>
    </source>
</evidence>
<keyword evidence="7 11" id="KW-0406">Ion transport</keyword>
<evidence type="ECO:0000256" key="9">
    <source>
        <dbReference type="ARBA" id="ARBA00045519"/>
    </source>
</evidence>
<dbReference type="InterPro" id="IPR002379">
    <property type="entry name" value="ATPase_proteolipid_c-like_dom"/>
</dbReference>
<evidence type="ECO:0000256" key="7">
    <source>
        <dbReference type="ARBA" id="ARBA00023065"/>
    </source>
</evidence>
<comment type="caution">
    <text evidence="13">The sequence shown here is derived from an EMBL/GenBank/DDBJ whole genome shotgun (WGS) entry which is preliminary data.</text>
</comment>
<dbReference type="InterPro" id="IPR035921">
    <property type="entry name" value="F/V-ATP_Csub_sf"/>
</dbReference>
<comment type="function">
    <text evidence="9">Proton-conducting pore forming subunit of the V0 complex of vacuolar(H+)-ATPase (V-ATPase), a multisubunit enzyme composed of a peripheral complex (V1) that hydrolyzes ATP and a membrane integral complex (V0) that translocates protons. V-ATPase is responsible for acidifying and maintaining the pH of intracellular compartments.</text>
</comment>
<feature type="transmembrane region" description="Helical" evidence="11">
    <location>
        <begin position="88"/>
        <end position="113"/>
    </location>
</feature>
<name>A0A9P6QG18_9FUNG</name>
<keyword evidence="14" id="KW-1185">Reference proteome</keyword>
<dbReference type="GO" id="GO:0046961">
    <property type="term" value="F:proton-transporting ATPase activity, rotational mechanism"/>
    <property type="evidence" value="ECO:0007669"/>
    <property type="project" value="InterPro"/>
</dbReference>
<dbReference type="CDD" id="cd18176">
    <property type="entry name" value="ATP-synt_Vo_c_ATP6C_rpt2"/>
    <property type="match status" value="1"/>
</dbReference>
<accession>A0A9P6QG18</accession>
<comment type="subunit">
    <text evidence="10 11">V-ATPase is a heteromultimeric enzyme composed of a peripheral catalytic V1 complex (components A to H) attached to an integral membrane V0 proton pore complex (components: a, c, c', c'', d, e, f and VOA1). The decameric c-ring forms the proton-conducting pore, and is composed of eight proteolipid subunits c, one subunit c' and one subunit c''.</text>
</comment>
<evidence type="ECO:0000259" key="12">
    <source>
        <dbReference type="Pfam" id="PF00137"/>
    </source>
</evidence>
<comment type="similarity">
    <text evidence="2 11">Belongs to the V-ATPase proteolipid subunit family.</text>
</comment>